<organism evidence="4 5">
    <name type="scientific">Micromonospora echinospora</name>
    <name type="common">Micromonospora purpurea</name>
    <dbReference type="NCBI Taxonomy" id="1877"/>
    <lineage>
        <taxon>Bacteria</taxon>
        <taxon>Bacillati</taxon>
        <taxon>Actinomycetota</taxon>
        <taxon>Actinomycetes</taxon>
        <taxon>Micromonosporales</taxon>
        <taxon>Micromonosporaceae</taxon>
        <taxon>Micromonospora</taxon>
    </lineage>
</organism>
<proteinExistence type="inferred from homology"/>
<dbReference type="InterPro" id="IPR000086">
    <property type="entry name" value="NUDIX_hydrolase_dom"/>
</dbReference>
<dbReference type="Pfam" id="PF00293">
    <property type="entry name" value="NUDIX"/>
    <property type="match status" value="1"/>
</dbReference>
<dbReference type="InterPro" id="IPR043519">
    <property type="entry name" value="NT_sf"/>
</dbReference>
<gene>
    <name evidence="4" type="ORF">GA0070618_2144</name>
</gene>
<dbReference type="Gene3D" id="3.90.79.10">
    <property type="entry name" value="Nucleoside Triphosphate Pyrophosphohydrolase"/>
    <property type="match status" value="1"/>
</dbReference>
<dbReference type="InParanoid" id="A0A1C4WFL1"/>
<accession>A0A1C4WFL1</accession>
<protein>
    <submittedName>
        <fullName evidence="4">NUDIX domain-containing protein</fullName>
    </submittedName>
</protein>
<dbReference type="GO" id="GO:0016787">
    <property type="term" value="F:hydrolase activity"/>
    <property type="evidence" value="ECO:0007669"/>
    <property type="project" value="UniProtKB-KW"/>
</dbReference>
<reference evidence="5" key="1">
    <citation type="submission" date="2016-06" db="EMBL/GenBank/DDBJ databases">
        <authorList>
            <person name="Varghese N."/>
            <person name="Submissions Spin"/>
        </authorList>
    </citation>
    <scope>NUCLEOTIDE SEQUENCE [LARGE SCALE GENOMIC DNA]</scope>
    <source>
        <strain evidence="5">DSM 43816</strain>
    </source>
</reference>
<dbReference type="CDD" id="cd05403">
    <property type="entry name" value="NT_KNTase_like"/>
    <property type="match status" value="1"/>
</dbReference>
<evidence type="ECO:0000256" key="1">
    <source>
        <dbReference type="ARBA" id="ARBA00005582"/>
    </source>
</evidence>
<dbReference type="OrthoDB" id="177518at2"/>
<evidence type="ECO:0000313" key="5">
    <source>
        <dbReference type="Proteomes" id="UP000198253"/>
    </source>
</evidence>
<dbReference type="InterPro" id="IPR015797">
    <property type="entry name" value="NUDIX_hydrolase-like_dom_sf"/>
</dbReference>
<name>A0A1C4WFL1_MICEC</name>
<dbReference type="PANTHER" id="PTHR43736:SF1">
    <property type="entry name" value="DIHYDRONEOPTERIN TRIPHOSPHATE DIPHOSPHATASE"/>
    <property type="match status" value="1"/>
</dbReference>
<dbReference type="CDD" id="cd02883">
    <property type="entry name" value="NUDIX_Hydrolase"/>
    <property type="match status" value="1"/>
</dbReference>
<dbReference type="RefSeq" id="WP_088981497.1">
    <property type="nucleotide sequence ID" value="NZ_LT607413.1"/>
</dbReference>
<dbReference type="Proteomes" id="UP000198253">
    <property type="component" value="Chromosome I"/>
</dbReference>
<keyword evidence="2" id="KW-0378">Hydrolase</keyword>
<sequence>MTDLLISDRLNTRQIDTDLVEVLREAFGGVPAVVGAMLMGSRSRGIAHAKSNIDVQMIIDCLDAGTAEGIAKVRDELAAQLGIPISVNVHTLADAQPLLGRYELFQHKNRAELFIYQAKYTSVNLFGRNIFAEFTDPPPSRTRREAIRTVASFSYFLRKFLFDVSMAPHGAAEFVRTPLISLEYIAAFYGYLSMGYRDGLDHLTATERLTAEEIAFLEECATRKATSQYEEVGAAFALRGATFLDAAHGRMLDDFRRRGVSDVRWNGQDSAVRWDIELPQAAAMSILWAGHKALLVQRHPDDYLYPGQWTIPGGYLQAGEDPRDGATREVWEETGTYLAVSRLFDGQPVVSGRLAAFSFEIELPDSVAPRLTEHSNYRFVDASEVLSMDLTPEARLIFERRLSQTHPH</sequence>
<evidence type="ECO:0000313" key="4">
    <source>
        <dbReference type="EMBL" id="SCE94960.1"/>
    </source>
</evidence>
<evidence type="ECO:0000259" key="3">
    <source>
        <dbReference type="PROSITE" id="PS51462"/>
    </source>
</evidence>
<comment type="similarity">
    <text evidence="1">Belongs to the Nudix hydrolase family.</text>
</comment>
<feature type="domain" description="Nudix hydrolase" evidence="3">
    <location>
        <begin position="278"/>
        <end position="403"/>
    </location>
</feature>
<dbReference type="PANTHER" id="PTHR43736">
    <property type="entry name" value="ADP-RIBOSE PYROPHOSPHATASE"/>
    <property type="match status" value="1"/>
</dbReference>
<dbReference type="AlphaFoldDB" id="A0A1C4WFL1"/>
<keyword evidence="5" id="KW-1185">Reference proteome</keyword>
<dbReference type="SUPFAM" id="SSF55811">
    <property type="entry name" value="Nudix"/>
    <property type="match status" value="1"/>
</dbReference>
<dbReference type="PROSITE" id="PS51462">
    <property type="entry name" value="NUDIX"/>
    <property type="match status" value="1"/>
</dbReference>
<dbReference type="InterPro" id="IPR020084">
    <property type="entry name" value="NUDIX_hydrolase_CS"/>
</dbReference>
<dbReference type="PROSITE" id="PS00893">
    <property type="entry name" value="NUDIX_BOX"/>
    <property type="match status" value="1"/>
</dbReference>
<dbReference type="SUPFAM" id="SSF81301">
    <property type="entry name" value="Nucleotidyltransferase"/>
    <property type="match status" value="1"/>
</dbReference>
<evidence type="ECO:0000256" key="2">
    <source>
        <dbReference type="ARBA" id="ARBA00022801"/>
    </source>
</evidence>
<dbReference type="EMBL" id="LT607413">
    <property type="protein sequence ID" value="SCE94960.1"/>
    <property type="molecule type" value="Genomic_DNA"/>
</dbReference>